<dbReference type="PROSITE" id="PS50011">
    <property type="entry name" value="PROTEIN_KINASE_DOM"/>
    <property type="match status" value="1"/>
</dbReference>
<feature type="region of interest" description="Disordered" evidence="11">
    <location>
        <begin position="372"/>
        <end position="450"/>
    </location>
</feature>
<dbReference type="AlphaFoldDB" id="A0A388KPL3"/>
<feature type="compositionally biased region" description="Low complexity" evidence="11">
    <location>
        <begin position="279"/>
        <end position="293"/>
    </location>
</feature>
<feature type="compositionally biased region" description="Gly residues" evidence="11">
    <location>
        <begin position="467"/>
        <end position="477"/>
    </location>
</feature>
<evidence type="ECO:0000256" key="7">
    <source>
        <dbReference type="ARBA" id="ARBA00022840"/>
    </source>
</evidence>
<dbReference type="EMBL" id="BFEA01000156">
    <property type="protein sequence ID" value="GBG71986.1"/>
    <property type="molecule type" value="Genomic_DNA"/>
</dbReference>
<proteinExistence type="inferred from homology"/>
<dbReference type="InterPro" id="IPR000719">
    <property type="entry name" value="Prot_kinase_dom"/>
</dbReference>
<dbReference type="Pfam" id="PF07714">
    <property type="entry name" value="PK_Tyr_Ser-Thr"/>
    <property type="match status" value="1"/>
</dbReference>
<dbReference type="Gramene" id="GBG71986">
    <property type="protein sequence ID" value="GBG71986"/>
    <property type="gene ID" value="CBR_g10925"/>
</dbReference>
<evidence type="ECO:0000256" key="2">
    <source>
        <dbReference type="ARBA" id="ARBA00012513"/>
    </source>
</evidence>
<evidence type="ECO:0000256" key="1">
    <source>
        <dbReference type="ARBA" id="ARBA00010507"/>
    </source>
</evidence>
<feature type="region of interest" description="Disordered" evidence="11">
    <location>
        <begin position="236"/>
        <end position="302"/>
    </location>
</feature>
<feature type="compositionally biased region" description="Gly residues" evidence="11">
    <location>
        <begin position="166"/>
        <end position="177"/>
    </location>
</feature>
<evidence type="ECO:0000256" key="10">
    <source>
        <dbReference type="PROSITE-ProRule" id="PRU10141"/>
    </source>
</evidence>
<feature type="binding site" evidence="10">
    <location>
        <position position="990"/>
    </location>
    <ligand>
        <name>ATP</name>
        <dbReference type="ChEBI" id="CHEBI:30616"/>
    </ligand>
</feature>
<feature type="compositionally biased region" description="Pro residues" evidence="11">
    <location>
        <begin position="665"/>
        <end position="675"/>
    </location>
</feature>
<dbReference type="InterPro" id="IPR011009">
    <property type="entry name" value="Kinase-like_dom_sf"/>
</dbReference>
<evidence type="ECO:0000256" key="5">
    <source>
        <dbReference type="ARBA" id="ARBA00022741"/>
    </source>
</evidence>
<dbReference type="InterPro" id="IPR001245">
    <property type="entry name" value="Ser-Thr/Tyr_kinase_cat_dom"/>
</dbReference>
<feature type="compositionally biased region" description="Gly residues" evidence="11">
    <location>
        <begin position="189"/>
        <end position="198"/>
    </location>
</feature>
<evidence type="ECO:0000256" key="8">
    <source>
        <dbReference type="ARBA" id="ARBA00047899"/>
    </source>
</evidence>
<keyword evidence="7 10" id="KW-0067">ATP-binding</keyword>
<keyword evidence="6" id="KW-0418">Kinase</keyword>
<feature type="compositionally biased region" description="Low complexity" evidence="11">
    <location>
        <begin position="332"/>
        <end position="346"/>
    </location>
</feature>
<feature type="domain" description="Protein kinase" evidence="12">
    <location>
        <begin position="963"/>
        <end position="1224"/>
    </location>
</feature>
<dbReference type="SMART" id="SM00220">
    <property type="entry name" value="S_TKc"/>
    <property type="match status" value="1"/>
</dbReference>
<comment type="catalytic activity">
    <reaction evidence="9">
        <text>L-seryl-[protein] + ATP = O-phospho-L-seryl-[protein] + ADP + H(+)</text>
        <dbReference type="Rhea" id="RHEA:17989"/>
        <dbReference type="Rhea" id="RHEA-COMP:9863"/>
        <dbReference type="Rhea" id="RHEA-COMP:11604"/>
        <dbReference type="ChEBI" id="CHEBI:15378"/>
        <dbReference type="ChEBI" id="CHEBI:29999"/>
        <dbReference type="ChEBI" id="CHEBI:30616"/>
        <dbReference type="ChEBI" id="CHEBI:83421"/>
        <dbReference type="ChEBI" id="CHEBI:456216"/>
        <dbReference type="EC" id="2.7.11.1"/>
    </reaction>
</comment>
<dbReference type="Gene3D" id="3.30.200.20">
    <property type="entry name" value="Phosphorylase Kinase, domain 1"/>
    <property type="match status" value="1"/>
</dbReference>
<evidence type="ECO:0000313" key="14">
    <source>
        <dbReference type="Proteomes" id="UP000265515"/>
    </source>
</evidence>
<dbReference type="EC" id="2.7.11.1" evidence="2"/>
<dbReference type="STRING" id="69332.A0A388KPL3"/>
<feature type="region of interest" description="Disordered" evidence="11">
    <location>
        <begin position="314"/>
        <end position="347"/>
    </location>
</feature>
<dbReference type="Proteomes" id="UP000265515">
    <property type="component" value="Unassembled WGS sequence"/>
</dbReference>
<feature type="region of interest" description="Disordered" evidence="11">
    <location>
        <begin position="149"/>
        <end position="205"/>
    </location>
</feature>
<evidence type="ECO:0000256" key="3">
    <source>
        <dbReference type="ARBA" id="ARBA00022527"/>
    </source>
</evidence>
<name>A0A388KPL3_CHABU</name>
<dbReference type="PANTHER" id="PTHR44329">
    <property type="entry name" value="SERINE/THREONINE-PROTEIN KINASE TNNI3K-RELATED"/>
    <property type="match status" value="1"/>
</dbReference>
<keyword evidence="4" id="KW-0808">Transferase</keyword>
<comment type="caution">
    <text evidence="13">The sequence shown here is derived from an EMBL/GenBank/DDBJ whole genome shotgun (WGS) entry which is preliminary data.</text>
</comment>
<dbReference type="InterPro" id="IPR017441">
    <property type="entry name" value="Protein_kinase_ATP_BS"/>
</dbReference>
<feature type="compositionally biased region" description="Basic and acidic residues" evidence="11">
    <location>
        <begin position="691"/>
        <end position="703"/>
    </location>
</feature>
<dbReference type="PROSITE" id="PS00107">
    <property type="entry name" value="PROTEIN_KINASE_ATP"/>
    <property type="match status" value="1"/>
</dbReference>
<evidence type="ECO:0000256" key="4">
    <source>
        <dbReference type="ARBA" id="ARBA00022679"/>
    </source>
</evidence>
<dbReference type="Gene3D" id="1.10.510.10">
    <property type="entry name" value="Transferase(Phosphotransferase) domain 1"/>
    <property type="match status" value="1"/>
</dbReference>
<feature type="region of interest" description="Disordered" evidence="11">
    <location>
        <begin position="816"/>
        <end position="845"/>
    </location>
</feature>
<dbReference type="PROSITE" id="PS00108">
    <property type="entry name" value="PROTEIN_KINASE_ST"/>
    <property type="match status" value="1"/>
</dbReference>
<dbReference type="GO" id="GO:0005524">
    <property type="term" value="F:ATP binding"/>
    <property type="evidence" value="ECO:0007669"/>
    <property type="project" value="UniProtKB-UniRule"/>
</dbReference>
<dbReference type="GO" id="GO:0004674">
    <property type="term" value="F:protein serine/threonine kinase activity"/>
    <property type="evidence" value="ECO:0007669"/>
    <property type="project" value="UniProtKB-KW"/>
</dbReference>
<dbReference type="SUPFAM" id="SSF56112">
    <property type="entry name" value="Protein kinase-like (PK-like)"/>
    <property type="match status" value="1"/>
</dbReference>
<evidence type="ECO:0000256" key="6">
    <source>
        <dbReference type="ARBA" id="ARBA00022777"/>
    </source>
</evidence>
<organism evidence="13 14">
    <name type="scientific">Chara braunii</name>
    <name type="common">Braun's stonewort</name>
    <dbReference type="NCBI Taxonomy" id="69332"/>
    <lineage>
        <taxon>Eukaryota</taxon>
        <taxon>Viridiplantae</taxon>
        <taxon>Streptophyta</taxon>
        <taxon>Charophyceae</taxon>
        <taxon>Charales</taxon>
        <taxon>Characeae</taxon>
        <taxon>Chara</taxon>
    </lineage>
</organism>
<feature type="compositionally biased region" description="Low complexity" evidence="11">
    <location>
        <begin position="427"/>
        <end position="438"/>
    </location>
</feature>
<feature type="region of interest" description="Disordered" evidence="11">
    <location>
        <begin position="466"/>
        <end position="501"/>
    </location>
</feature>
<dbReference type="InterPro" id="IPR008271">
    <property type="entry name" value="Ser/Thr_kinase_AS"/>
</dbReference>
<evidence type="ECO:0000259" key="12">
    <source>
        <dbReference type="PROSITE" id="PS50011"/>
    </source>
</evidence>
<evidence type="ECO:0000256" key="11">
    <source>
        <dbReference type="SAM" id="MobiDB-lite"/>
    </source>
</evidence>
<accession>A0A388KPL3</accession>
<feature type="compositionally biased region" description="Basic and acidic residues" evidence="11">
    <location>
        <begin position="872"/>
        <end position="885"/>
    </location>
</feature>
<feature type="compositionally biased region" description="Basic and acidic residues" evidence="11">
    <location>
        <begin position="397"/>
        <end position="409"/>
    </location>
</feature>
<comment type="similarity">
    <text evidence="1">Belongs to the protein kinase superfamily. TKL Ser/Thr protein kinase family. RAF subfamily.</text>
</comment>
<dbReference type="FunFam" id="3.30.200.20:FF:000060">
    <property type="entry name" value="Serine/threonine-protein kinase isoform 1"/>
    <property type="match status" value="1"/>
</dbReference>
<feature type="compositionally biased region" description="Gly residues" evidence="11">
    <location>
        <begin position="379"/>
        <end position="391"/>
    </location>
</feature>
<evidence type="ECO:0000256" key="9">
    <source>
        <dbReference type="ARBA" id="ARBA00048679"/>
    </source>
</evidence>
<dbReference type="OrthoDB" id="339325at2759"/>
<reference evidence="13 14" key="1">
    <citation type="journal article" date="2018" name="Cell">
        <title>The Chara Genome: Secondary Complexity and Implications for Plant Terrestrialization.</title>
        <authorList>
            <person name="Nishiyama T."/>
            <person name="Sakayama H."/>
            <person name="Vries J.D."/>
            <person name="Buschmann H."/>
            <person name="Saint-Marcoux D."/>
            <person name="Ullrich K.K."/>
            <person name="Haas F.B."/>
            <person name="Vanderstraeten L."/>
            <person name="Becker D."/>
            <person name="Lang D."/>
            <person name="Vosolsobe S."/>
            <person name="Rombauts S."/>
            <person name="Wilhelmsson P.K.I."/>
            <person name="Janitza P."/>
            <person name="Kern R."/>
            <person name="Heyl A."/>
            <person name="Rumpler F."/>
            <person name="Villalobos L.I.A.C."/>
            <person name="Clay J.M."/>
            <person name="Skokan R."/>
            <person name="Toyoda A."/>
            <person name="Suzuki Y."/>
            <person name="Kagoshima H."/>
            <person name="Schijlen E."/>
            <person name="Tajeshwar N."/>
            <person name="Catarino B."/>
            <person name="Hetherington A.J."/>
            <person name="Saltykova A."/>
            <person name="Bonnot C."/>
            <person name="Breuninger H."/>
            <person name="Symeonidi A."/>
            <person name="Radhakrishnan G.V."/>
            <person name="Van Nieuwerburgh F."/>
            <person name="Deforce D."/>
            <person name="Chang C."/>
            <person name="Karol K.G."/>
            <person name="Hedrich R."/>
            <person name="Ulvskov P."/>
            <person name="Glockner G."/>
            <person name="Delwiche C.F."/>
            <person name="Petrasek J."/>
            <person name="Van de Peer Y."/>
            <person name="Friml J."/>
            <person name="Beilby M."/>
            <person name="Dolan L."/>
            <person name="Kohara Y."/>
            <person name="Sugano S."/>
            <person name="Fujiyama A."/>
            <person name="Delaux P.-M."/>
            <person name="Quint M."/>
            <person name="TheiBen G."/>
            <person name="Hagemann M."/>
            <person name="Harholt J."/>
            <person name="Dunand C."/>
            <person name="Zachgo S."/>
            <person name="Langdale J."/>
            <person name="Maumus F."/>
            <person name="Straeten D.V.D."/>
            <person name="Gould S.B."/>
            <person name="Rensing S.A."/>
        </authorList>
    </citation>
    <scope>NUCLEOTIDE SEQUENCE [LARGE SCALE GENOMIC DNA]</scope>
    <source>
        <strain evidence="13 14">S276</strain>
    </source>
</reference>
<comment type="catalytic activity">
    <reaction evidence="8">
        <text>L-threonyl-[protein] + ATP = O-phospho-L-threonyl-[protein] + ADP + H(+)</text>
        <dbReference type="Rhea" id="RHEA:46608"/>
        <dbReference type="Rhea" id="RHEA-COMP:11060"/>
        <dbReference type="Rhea" id="RHEA-COMP:11605"/>
        <dbReference type="ChEBI" id="CHEBI:15378"/>
        <dbReference type="ChEBI" id="CHEBI:30013"/>
        <dbReference type="ChEBI" id="CHEBI:30616"/>
        <dbReference type="ChEBI" id="CHEBI:61977"/>
        <dbReference type="ChEBI" id="CHEBI:456216"/>
        <dbReference type="EC" id="2.7.11.1"/>
    </reaction>
</comment>
<gene>
    <name evidence="13" type="ORF">CBR_g10925</name>
</gene>
<dbReference type="InterPro" id="IPR051681">
    <property type="entry name" value="Ser/Thr_Kinases-Pseudokinases"/>
</dbReference>
<feature type="compositionally biased region" description="Basic residues" evidence="11">
    <location>
        <begin position="268"/>
        <end position="278"/>
    </location>
</feature>
<sequence>MAMMALFPEKRAGMGSPMAPPSSSNELGNLRCPAALRQLESCAALVVGAGGGGGGGGGGVGGGGGGGRVIVVGGGGCPASKFPPPLLSGYDSFRDLGVPEAYSSASSFVPSTIQSGILCSTRDVDTSGMVLSGAGCRYSDPLDYDLSVCGAPSSETEDGYGTRSRFGGGGDGDGGESFGRRTPSPADNGGRGLGVGGEGEGEEAARLVPGRSKNCRCLYPCPGRICGFDRDYRTNNSYQSGSGRTVDDRPGCSSEDGSHCYRLSGLGRQRRSRPHSLRRQSLYPHLQQGQYQRGVGGGEERYGDEEHCLREQFLRQDEASERTVGSVTSEAGKGSSSLSGPSSTYGQYKDRWRERWPPFGVSVHSASSLQPLLSSAGRTGSGGVDGGGMGGEEGDDERSGEVALSKEDGMSGAEGASGRGEGEEGTEAAAADTARAGGVEMAGRGDSSGRSRAVVGAAVAADCVSPDGGGGGGGEGGENAAQDDAGVTDGGSRELDALPGAADGVGAGMIVEVPQSGEEDDPGEVGPSMKPPRGAVVDQLHRRSLAEVAARTVIEGVEDLLNSLAIQSDDVIFSEWKNPLRECMPVDDRTVDFRLTYCFRAHLPQGRLAQVMNMNMKPSVPLGPGGVPAGGLQSLRYLGPDASPFMFSNLKRISGADRAPAAAAPVPPGPAPAGPSPGAVPGALPGGGSSLRRDDERLVHHIPDEEEERDGSGACVDPNRPPCLRVQIKDNDVRLRNSSSTSEGRAAGAAAMDLVAAHEMAGERRAGEAAVEGKGLPKAAKEFCPRLLGLKRTASLDGFDRAERSGAVEMSGQWRAPNAGAEDRRCPDNEASSSVMGDGGGSAGTPPYRIEWRGSMWNRTGVGRPVSPIRGVDGKEVGGGRDAERGSGAGAGGKGAGDGCAGCGAAAVQAPINAVAGARGPRRDALMMLDRRDLPLRKDDDCALMLYDHAGSPEEWEIDYNQLHIHERVGVGGFAEVFRGTWQGTPVAVKRLVGDCARPAVVDQFRAEVRTLCRVRHPNLILFMGFCTSPPNLCIVSEFMRKGSLYNILAKYGPMEPAKQMAVAIAVARGMTYLHSRNPPIFHHDLKSPNILVDDLWRIKICDFGLARVKRHTRGVTSFGSGTPAWMAPEVLLEEKYDESADVYSYGVVLWELMTGREPWKGVDRHQLVTEVAYKNERLPIPERGNPILARLAQACWQKRHLRPSFVQILRELEVHATSSHPSLNNHVAPPYSLAIPYGHFLPPLLPAPPGVLSPSPSAVHAYDHRHGQFHRR</sequence>
<keyword evidence="3" id="KW-0723">Serine/threonine-protein kinase</keyword>
<dbReference type="PANTHER" id="PTHR44329:SF298">
    <property type="entry name" value="MIXED LINEAGE KINASE DOMAIN-LIKE PROTEIN"/>
    <property type="match status" value="1"/>
</dbReference>
<protein>
    <recommendedName>
        <fullName evidence="2">non-specific serine/threonine protein kinase</fullName>
        <ecNumber evidence="2">2.7.11.1</ecNumber>
    </recommendedName>
</protein>
<keyword evidence="14" id="KW-1185">Reference proteome</keyword>
<dbReference type="CDD" id="cd13999">
    <property type="entry name" value="STKc_MAP3K-like"/>
    <property type="match status" value="1"/>
</dbReference>
<evidence type="ECO:0000313" key="13">
    <source>
        <dbReference type="EMBL" id="GBG71986.1"/>
    </source>
</evidence>
<feature type="region of interest" description="Disordered" evidence="11">
    <location>
        <begin position="859"/>
        <end position="895"/>
    </location>
</feature>
<feature type="region of interest" description="Disordered" evidence="11">
    <location>
        <begin position="659"/>
        <end position="723"/>
    </location>
</feature>
<keyword evidence="5 10" id="KW-0547">Nucleotide-binding</keyword>